<name>A0A6A5WNE5_9PLEO</name>
<organism evidence="2 3">
    <name type="scientific">Amniculicola lignicola CBS 123094</name>
    <dbReference type="NCBI Taxonomy" id="1392246"/>
    <lineage>
        <taxon>Eukaryota</taxon>
        <taxon>Fungi</taxon>
        <taxon>Dikarya</taxon>
        <taxon>Ascomycota</taxon>
        <taxon>Pezizomycotina</taxon>
        <taxon>Dothideomycetes</taxon>
        <taxon>Pleosporomycetidae</taxon>
        <taxon>Pleosporales</taxon>
        <taxon>Amniculicolaceae</taxon>
        <taxon>Amniculicola</taxon>
    </lineage>
</organism>
<dbReference type="Proteomes" id="UP000799779">
    <property type="component" value="Unassembled WGS sequence"/>
</dbReference>
<gene>
    <name evidence="2" type="ORF">P154DRAFT_545630</name>
</gene>
<dbReference type="OrthoDB" id="5396104at2759"/>
<accession>A0A6A5WNE5</accession>
<proteinExistence type="predicted"/>
<dbReference type="AlphaFoldDB" id="A0A6A5WNE5"/>
<dbReference type="EMBL" id="ML977588">
    <property type="protein sequence ID" value="KAF2000585.1"/>
    <property type="molecule type" value="Genomic_DNA"/>
</dbReference>
<feature type="region of interest" description="Disordered" evidence="1">
    <location>
        <begin position="272"/>
        <end position="315"/>
    </location>
</feature>
<feature type="region of interest" description="Disordered" evidence="1">
    <location>
        <begin position="341"/>
        <end position="360"/>
    </location>
</feature>
<sequence length="360" mass="40223">MPSSGSAPKQSLKIHPTPFKPSFLSIPPSPFSPLTPLAHQAPSITYPIRSLPTPGSSAPLPQSPLQWLWQCHQCTRTYSLGVTRRCLEDGHRFCSGTTTVHNWRKALNPRKARRKRHRACASEFDYAGWKGWGRWRRSGRRDSLHDSDEEEWGGSSFSSDAMLVEGKWKEKGKGKSRGLFRGSDGEGTGKPKDCWNMCDYPSECRWGRQFGVHTPLTPIFPTIPIEPPPDNTTFEGILKGENVKDVHTTTKEGKQEKSEKLDFWGALLASATRRRSVPPSSPLSNVPEEVEPEIEMERVEDERDRDGDVIMGSTEPALSSVAASLTSSAPVVLVKDIIKKSRRARARRDSGYYSPVEEVK</sequence>
<evidence type="ECO:0000313" key="2">
    <source>
        <dbReference type="EMBL" id="KAF2000585.1"/>
    </source>
</evidence>
<evidence type="ECO:0000256" key="1">
    <source>
        <dbReference type="SAM" id="MobiDB-lite"/>
    </source>
</evidence>
<keyword evidence="3" id="KW-1185">Reference proteome</keyword>
<reference evidence="2" key="1">
    <citation type="journal article" date="2020" name="Stud. Mycol.">
        <title>101 Dothideomycetes genomes: a test case for predicting lifestyles and emergence of pathogens.</title>
        <authorList>
            <person name="Haridas S."/>
            <person name="Albert R."/>
            <person name="Binder M."/>
            <person name="Bloem J."/>
            <person name="Labutti K."/>
            <person name="Salamov A."/>
            <person name="Andreopoulos B."/>
            <person name="Baker S."/>
            <person name="Barry K."/>
            <person name="Bills G."/>
            <person name="Bluhm B."/>
            <person name="Cannon C."/>
            <person name="Castanera R."/>
            <person name="Culley D."/>
            <person name="Daum C."/>
            <person name="Ezra D."/>
            <person name="Gonzalez J."/>
            <person name="Henrissat B."/>
            <person name="Kuo A."/>
            <person name="Liang C."/>
            <person name="Lipzen A."/>
            <person name="Lutzoni F."/>
            <person name="Magnuson J."/>
            <person name="Mondo S."/>
            <person name="Nolan M."/>
            <person name="Ohm R."/>
            <person name="Pangilinan J."/>
            <person name="Park H.-J."/>
            <person name="Ramirez L."/>
            <person name="Alfaro M."/>
            <person name="Sun H."/>
            <person name="Tritt A."/>
            <person name="Yoshinaga Y."/>
            <person name="Zwiers L.-H."/>
            <person name="Turgeon B."/>
            <person name="Goodwin S."/>
            <person name="Spatafora J."/>
            <person name="Crous P."/>
            <person name="Grigoriev I."/>
        </authorList>
    </citation>
    <scope>NUCLEOTIDE SEQUENCE</scope>
    <source>
        <strain evidence="2">CBS 123094</strain>
    </source>
</reference>
<feature type="compositionally biased region" description="Basic and acidic residues" evidence="1">
    <location>
        <begin position="295"/>
        <end position="308"/>
    </location>
</feature>
<protein>
    <submittedName>
        <fullName evidence="2">Uncharacterized protein</fullName>
    </submittedName>
</protein>
<evidence type="ECO:0000313" key="3">
    <source>
        <dbReference type="Proteomes" id="UP000799779"/>
    </source>
</evidence>